<proteinExistence type="predicted"/>
<name>A0A8S5NRM9_9CAUD</name>
<organism evidence="1">
    <name type="scientific">Caudovirales sp. ct0YK8</name>
    <dbReference type="NCBI Taxonomy" id="2826764"/>
    <lineage>
        <taxon>Viruses</taxon>
        <taxon>Duplodnaviria</taxon>
        <taxon>Heunggongvirae</taxon>
        <taxon>Uroviricota</taxon>
        <taxon>Caudoviricetes</taxon>
    </lineage>
</organism>
<protein>
    <submittedName>
        <fullName evidence="1">Uncharacterized protein</fullName>
    </submittedName>
</protein>
<reference evidence="1" key="1">
    <citation type="journal article" date="2021" name="Proc. Natl. Acad. Sci. U.S.A.">
        <title>A Catalog of Tens of Thousands of Viruses from Human Metagenomes Reveals Hidden Associations with Chronic Diseases.</title>
        <authorList>
            <person name="Tisza M.J."/>
            <person name="Buck C.B."/>
        </authorList>
    </citation>
    <scope>NUCLEOTIDE SEQUENCE</scope>
    <source>
        <strain evidence="1">Ct0YK8</strain>
    </source>
</reference>
<sequence>MLHFSTAHLRVHLGVRCETLDFTGFIGVTKHLTPNF</sequence>
<dbReference type="EMBL" id="BK015222">
    <property type="protein sequence ID" value="DAD96699.1"/>
    <property type="molecule type" value="Genomic_DNA"/>
</dbReference>
<evidence type="ECO:0000313" key="1">
    <source>
        <dbReference type="EMBL" id="DAD96699.1"/>
    </source>
</evidence>
<accession>A0A8S5NRM9</accession>